<name>A0A395GJH0_9EURO</name>
<dbReference type="OrthoDB" id="5355526at2759"/>
<dbReference type="Proteomes" id="UP000249402">
    <property type="component" value="Unassembled WGS sequence"/>
</dbReference>
<organism evidence="2 3">
    <name type="scientific">Aspergillus ibericus CBS 121593</name>
    <dbReference type="NCBI Taxonomy" id="1448316"/>
    <lineage>
        <taxon>Eukaryota</taxon>
        <taxon>Fungi</taxon>
        <taxon>Dikarya</taxon>
        <taxon>Ascomycota</taxon>
        <taxon>Pezizomycotina</taxon>
        <taxon>Eurotiomycetes</taxon>
        <taxon>Eurotiomycetidae</taxon>
        <taxon>Eurotiales</taxon>
        <taxon>Aspergillaceae</taxon>
        <taxon>Aspergillus</taxon>
        <taxon>Aspergillus subgen. Circumdati</taxon>
    </lineage>
</organism>
<evidence type="ECO:0000313" key="3">
    <source>
        <dbReference type="Proteomes" id="UP000249402"/>
    </source>
</evidence>
<reference evidence="2 3" key="1">
    <citation type="submission" date="2018-02" db="EMBL/GenBank/DDBJ databases">
        <title>The genomes of Aspergillus section Nigri reveals drivers in fungal speciation.</title>
        <authorList>
            <consortium name="DOE Joint Genome Institute"/>
            <person name="Vesth T.C."/>
            <person name="Nybo J."/>
            <person name="Theobald S."/>
            <person name="Brandl J."/>
            <person name="Frisvad J.C."/>
            <person name="Nielsen K.F."/>
            <person name="Lyhne E.K."/>
            <person name="Kogle M.E."/>
            <person name="Kuo A."/>
            <person name="Riley R."/>
            <person name="Clum A."/>
            <person name="Nolan M."/>
            <person name="Lipzen A."/>
            <person name="Salamov A."/>
            <person name="Henrissat B."/>
            <person name="Wiebenga A."/>
            <person name="De vries R.P."/>
            <person name="Grigoriev I.V."/>
            <person name="Mortensen U.H."/>
            <person name="Andersen M.R."/>
            <person name="Baker S.E."/>
        </authorList>
    </citation>
    <scope>NUCLEOTIDE SEQUENCE [LARGE SCALE GENOMIC DNA]</scope>
    <source>
        <strain evidence="2 3">CBS 121593</strain>
    </source>
</reference>
<evidence type="ECO:0000313" key="2">
    <source>
        <dbReference type="EMBL" id="RAK94907.1"/>
    </source>
</evidence>
<dbReference type="RefSeq" id="XP_025569235.1">
    <property type="nucleotide sequence ID" value="XM_025724550.1"/>
</dbReference>
<feature type="compositionally biased region" description="Pro residues" evidence="1">
    <location>
        <begin position="52"/>
        <end position="65"/>
    </location>
</feature>
<protein>
    <submittedName>
        <fullName evidence="2">Uncharacterized protein</fullName>
    </submittedName>
</protein>
<feature type="region of interest" description="Disordered" evidence="1">
    <location>
        <begin position="30"/>
        <end position="68"/>
    </location>
</feature>
<keyword evidence="3" id="KW-1185">Reference proteome</keyword>
<dbReference type="GeneID" id="37229415"/>
<sequence length="110" mass="12498">MEAATLPRMESGAYQWILAMLTRVGLRERDLKPGHQRLRWKNSRTTKHASPHPNPPPTPPSPVPLSPISDNTAYQPVVGFNLVIGIEWYLVTSSDMRCSHERPNGFFVHR</sequence>
<evidence type="ECO:0000256" key="1">
    <source>
        <dbReference type="SAM" id="MobiDB-lite"/>
    </source>
</evidence>
<accession>A0A395GJH0</accession>
<feature type="compositionally biased region" description="Basic residues" evidence="1">
    <location>
        <begin position="34"/>
        <end position="50"/>
    </location>
</feature>
<dbReference type="AlphaFoldDB" id="A0A395GJH0"/>
<dbReference type="EMBL" id="KZ824512">
    <property type="protein sequence ID" value="RAK94907.1"/>
    <property type="molecule type" value="Genomic_DNA"/>
</dbReference>
<gene>
    <name evidence="2" type="ORF">BO80DRAFT_506522</name>
</gene>
<dbReference type="VEuPathDB" id="FungiDB:BO80DRAFT_506522"/>
<proteinExistence type="predicted"/>